<protein>
    <recommendedName>
        <fullName evidence="3">Exopolyphosphatase</fullName>
    </recommendedName>
</protein>
<dbReference type="Proteomes" id="UP000026900">
    <property type="component" value="Segment"/>
</dbReference>
<proteinExistence type="predicted"/>
<evidence type="ECO:0000313" key="2">
    <source>
        <dbReference type="Proteomes" id="UP000026900"/>
    </source>
</evidence>
<accession>A0A024B194</accession>
<dbReference type="RefSeq" id="YP_009036631.1">
    <property type="nucleotide sequence ID" value="NC_024213.1"/>
</dbReference>
<dbReference type="EMBL" id="KJ489399">
    <property type="protein sequence ID" value="AHZ10200.1"/>
    <property type="molecule type" value="Genomic_DNA"/>
</dbReference>
<name>A0A024B194_9CAUD</name>
<reference evidence="2" key="1">
    <citation type="submission" date="2014-09" db="EMBL/GenBank/DDBJ databases">
        <authorList>
            <person name="Sauder A.B."/>
            <person name="McKenzie Q.R."/>
            <person name="Temple L.M."/>
            <person name="Alexis B.K."/>
            <person name="Al-Atrache Z."/>
            <person name="Lewis L.O."/>
            <person name="Loesser-Casey K.E."/>
            <person name="Mitchell K.J."/>
        </authorList>
    </citation>
    <scope>NUCLEOTIDE SEQUENCE [LARGE SCALE GENOMIC DNA]</scope>
</reference>
<sequence length="311" mass="34974">MNKELVKLYMKDNFMNTITLPVIKRMLPDYEVDVEFVDKLDIHALGTQAQLVSKIIVIGLPIYENDDFKKAIEPLNNPFSDFIHINTYGKKVSVGRSVVSADFPPIVYLRTLLLTSEMTTFQNVKDNSKYDFNIIKASKNYQQWNDVDTDNNIKILMALYRAFGRNITAVLEDKPLQEIMKENLPVVKSQLKQQSDFIEKKRQQTKWMRIEINGEPVQVGTVYAEDWTNEVAHRNLKDIGGENGVALVASTTRTSDMVQVRTKGVTVEQFFAAANMKDGTTGSGYVGTMFLPTGTANVIAAAIKAMAESGE</sequence>
<organism evidence="1 2">
    <name type="scientific">Bacillus phage Hakuna</name>
    <dbReference type="NCBI Taxonomy" id="1486659"/>
    <lineage>
        <taxon>Viruses</taxon>
        <taxon>Duplodnaviria</taxon>
        <taxon>Heunggongvirae</taxon>
        <taxon>Uroviricota</taxon>
        <taxon>Caudoviricetes</taxon>
        <taxon>Herelleviridae</taxon>
        <taxon>Bastillevirinae</taxon>
        <taxon>Wphvirus</taxon>
        <taxon>Wphvirus hakuna</taxon>
    </lineage>
</organism>
<dbReference type="KEGG" id="vg:19526182"/>
<evidence type="ECO:0000313" key="1">
    <source>
        <dbReference type="EMBL" id="AHZ10200.1"/>
    </source>
</evidence>
<dbReference type="GeneID" id="19526182"/>
<evidence type="ECO:0008006" key="3">
    <source>
        <dbReference type="Google" id="ProtNLM"/>
    </source>
</evidence>
<keyword evidence="2" id="KW-1185">Reference proteome</keyword>